<evidence type="ECO:0000313" key="2">
    <source>
        <dbReference type="Proteomes" id="UP000318336"/>
    </source>
</evidence>
<reference evidence="1 2" key="1">
    <citation type="submission" date="2019-06" db="EMBL/GenBank/DDBJ databases">
        <title>Sequencing the genomes of 1000 actinobacteria strains.</title>
        <authorList>
            <person name="Klenk H.-P."/>
        </authorList>
    </citation>
    <scope>NUCLEOTIDE SEQUENCE [LARGE SCALE GENOMIC DNA]</scope>
    <source>
        <strain evidence="1 2">DSM 24617</strain>
    </source>
</reference>
<dbReference type="EMBL" id="VFOK01000001">
    <property type="protein sequence ID" value="TQL33673.1"/>
    <property type="molecule type" value="Genomic_DNA"/>
</dbReference>
<dbReference type="OrthoDB" id="4963989at2"/>
<gene>
    <name evidence="1" type="ORF">FB554_1824</name>
</gene>
<evidence type="ECO:0000313" key="1">
    <source>
        <dbReference type="EMBL" id="TQL33673.1"/>
    </source>
</evidence>
<accession>A0A542XCU0</accession>
<dbReference type="AlphaFoldDB" id="A0A542XCU0"/>
<protein>
    <recommendedName>
        <fullName evidence="3">Type III secretion system (T3SS) SseB-like protein</fullName>
    </recommendedName>
</protein>
<evidence type="ECO:0008006" key="3">
    <source>
        <dbReference type="Google" id="ProtNLM"/>
    </source>
</evidence>
<sequence length="251" mass="27618">MPAPEPPPLNDLEHLLVASASTPHDHALGQRFAQAVLRTSMGVAGTLHPGHEFTPFLVGTTARHHVVAFTHPVRFQRFAEAVRLDPQIQTQPLTGHDAFERLVPSGIPLLINPQSSTGRELSVPQMVDLLRGGIGAPVAQTNPTAVAETAPVATSRWVGPPAYVVPGLYERLAHYFDWLGQVDEAVLLWSREADGREGYLLRVRTQLPPPRVLNDLGRALGDLQGRRLDARVYGWAEPPWTDGVAPFYRRR</sequence>
<dbReference type="RefSeq" id="WP_142005658.1">
    <property type="nucleotide sequence ID" value="NZ_CAJTBP010000001.1"/>
</dbReference>
<organism evidence="1 2">
    <name type="scientific">Barrientosiimonas humi</name>
    <dbReference type="NCBI Taxonomy" id="999931"/>
    <lineage>
        <taxon>Bacteria</taxon>
        <taxon>Bacillati</taxon>
        <taxon>Actinomycetota</taxon>
        <taxon>Actinomycetes</taxon>
        <taxon>Micrococcales</taxon>
        <taxon>Dermacoccaceae</taxon>
        <taxon>Barrientosiimonas</taxon>
    </lineage>
</organism>
<dbReference type="Proteomes" id="UP000318336">
    <property type="component" value="Unassembled WGS sequence"/>
</dbReference>
<name>A0A542XCU0_9MICO</name>
<comment type="caution">
    <text evidence="1">The sequence shown here is derived from an EMBL/GenBank/DDBJ whole genome shotgun (WGS) entry which is preliminary data.</text>
</comment>
<proteinExistence type="predicted"/>
<keyword evidence="2" id="KW-1185">Reference proteome</keyword>